<keyword evidence="4" id="KW-1185">Reference proteome</keyword>
<dbReference type="InterPro" id="IPR013243">
    <property type="entry name" value="SCA7_dom"/>
</dbReference>
<accession>A0AAW0HST8</accession>
<evidence type="ECO:0000313" key="4">
    <source>
        <dbReference type="Proteomes" id="UP001488838"/>
    </source>
</evidence>
<dbReference type="PANTHER" id="PTHR15117">
    <property type="entry name" value="ATAXIN 7 RELATED"/>
    <property type="match status" value="1"/>
</dbReference>
<evidence type="ECO:0000259" key="2">
    <source>
        <dbReference type="PROSITE" id="PS51505"/>
    </source>
</evidence>
<dbReference type="PANTHER" id="PTHR15117:SF9">
    <property type="entry name" value="ATAXIN-7-LIKE PROTEIN 1"/>
    <property type="match status" value="1"/>
</dbReference>
<proteinExistence type="predicted"/>
<feature type="region of interest" description="Disordered" evidence="1">
    <location>
        <begin position="88"/>
        <end position="107"/>
    </location>
</feature>
<feature type="region of interest" description="Disordered" evidence="1">
    <location>
        <begin position="36"/>
        <end position="56"/>
    </location>
</feature>
<evidence type="ECO:0000313" key="3">
    <source>
        <dbReference type="EMBL" id="KAK7805221.1"/>
    </source>
</evidence>
<gene>
    <name evidence="3" type="ORF">U0070_019735</name>
</gene>
<dbReference type="EMBL" id="JBBHLL010000347">
    <property type="protein sequence ID" value="KAK7805221.1"/>
    <property type="molecule type" value="Genomic_DNA"/>
</dbReference>
<dbReference type="Gene3D" id="6.10.140.1270">
    <property type="match status" value="1"/>
</dbReference>
<dbReference type="PROSITE" id="PS51505">
    <property type="entry name" value="SCA7"/>
    <property type="match status" value="1"/>
</dbReference>
<dbReference type="Proteomes" id="UP001488838">
    <property type="component" value="Unassembled WGS sequence"/>
</dbReference>
<dbReference type="AlphaFoldDB" id="A0AAW0HST8"/>
<name>A0AAW0HST8_MYOGA</name>
<comment type="caution">
    <text evidence="3">The sequence shown here is derived from an EMBL/GenBank/DDBJ whole genome shotgun (WGS) entry which is preliminary data.</text>
</comment>
<dbReference type="Pfam" id="PF08313">
    <property type="entry name" value="SCA7"/>
    <property type="match status" value="1"/>
</dbReference>
<protein>
    <recommendedName>
        <fullName evidence="2">SCA7 domain-containing protein</fullName>
    </recommendedName>
</protein>
<sequence length="140" mass="15208">MDQRRQPCMCVPLFFSSVPVPVVSLEKIPNLVKADGANVKMNPPTTTTATSSSAVSTPPLIKPALMSKPVPPSPEKILNGKAVLSAAIDKKHPNGAKTSNKPYRRLSEREFDPNKHCGVLDPETKKPCTRSLTCKVFLFP</sequence>
<reference evidence="3 4" key="1">
    <citation type="journal article" date="2023" name="bioRxiv">
        <title>Conserved and derived expression patterns and positive selection on dental genes reveal complex evolutionary context of ever-growing rodent molars.</title>
        <authorList>
            <person name="Calamari Z.T."/>
            <person name="Song A."/>
            <person name="Cohen E."/>
            <person name="Akter M."/>
            <person name="Roy R.D."/>
            <person name="Hallikas O."/>
            <person name="Christensen M.M."/>
            <person name="Li P."/>
            <person name="Marangoni P."/>
            <person name="Jernvall J."/>
            <person name="Klein O.D."/>
        </authorList>
    </citation>
    <scope>NUCLEOTIDE SEQUENCE [LARGE SCALE GENOMIC DNA]</scope>
    <source>
        <strain evidence="3">V071</strain>
    </source>
</reference>
<feature type="compositionally biased region" description="Low complexity" evidence="1">
    <location>
        <begin position="43"/>
        <end position="56"/>
    </location>
</feature>
<evidence type="ECO:0000256" key="1">
    <source>
        <dbReference type="SAM" id="MobiDB-lite"/>
    </source>
</evidence>
<organism evidence="3 4">
    <name type="scientific">Myodes glareolus</name>
    <name type="common">Bank vole</name>
    <name type="synonym">Clethrionomys glareolus</name>
    <dbReference type="NCBI Taxonomy" id="447135"/>
    <lineage>
        <taxon>Eukaryota</taxon>
        <taxon>Metazoa</taxon>
        <taxon>Chordata</taxon>
        <taxon>Craniata</taxon>
        <taxon>Vertebrata</taxon>
        <taxon>Euteleostomi</taxon>
        <taxon>Mammalia</taxon>
        <taxon>Eutheria</taxon>
        <taxon>Euarchontoglires</taxon>
        <taxon>Glires</taxon>
        <taxon>Rodentia</taxon>
        <taxon>Myomorpha</taxon>
        <taxon>Muroidea</taxon>
        <taxon>Cricetidae</taxon>
        <taxon>Arvicolinae</taxon>
        <taxon>Myodes</taxon>
    </lineage>
</organism>
<feature type="domain" description="SCA7" evidence="2">
    <location>
        <begin position="104"/>
        <end position="140"/>
    </location>
</feature>
<dbReference type="InterPro" id="IPR052237">
    <property type="entry name" value="Ataxin-7-like_regulator"/>
</dbReference>